<name>A0A9P8V1Q9_9PEZI</name>
<proteinExistence type="predicted"/>
<gene>
    <name evidence="1" type="ORF">F5X68DRAFT_56394</name>
</gene>
<protein>
    <submittedName>
        <fullName evidence="1">Uncharacterized protein</fullName>
    </submittedName>
</protein>
<keyword evidence="2" id="KW-1185">Reference proteome</keyword>
<sequence length="164" mass="17942">MLAWAPLGLRFCRALPIPTASLPIVGRPRMQLFEQPSRTECKTRARVAATRQTPARCGRCLANTPDRSDKCLRTRLDIEARRMASLLSRCQPPAGPGCPLGLVRFRVVLGARREPAAGLPRISPLIHPPTAEQPLDLRGQRKCQGTDATPSARFGLFLLPRGGC</sequence>
<organism evidence="1 2">
    <name type="scientific">Plectosphaerella plurivora</name>
    <dbReference type="NCBI Taxonomy" id="936078"/>
    <lineage>
        <taxon>Eukaryota</taxon>
        <taxon>Fungi</taxon>
        <taxon>Dikarya</taxon>
        <taxon>Ascomycota</taxon>
        <taxon>Pezizomycotina</taxon>
        <taxon>Sordariomycetes</taxon>
        <taxon>Hypocreomycetidae</taxon>
        <taxon>Glomerellales</taxon>
        <taxon>Plectosphaerellaceae</taxon>
        <taxon>Plectosphaerella</taxon>
    </lineage>
</organism>
<evidence type="ECO:0000313" key="1">
    <source>
        <dbReference type="EMBL" id="KAH6664737.1"/>
    </source>
</evidence>
<accession>A0A9P8V1Q9</accession>
<comment type="caution">
    <text evidence="1">The sequence shown here is derived from an EMBL/GenBank/DDBJ whole genome shotgun (WGS) entry which is preliminary data.</text>
</comment>
<reference evidence="1" key="1">
    <citation type="journal article" date="2021" name="Nat. Commun.">
        <title>Genetic determinants of endophytism in the Arabidopsis root mycobiome.</title>
        <authorList>
            <person name="Mesny F."/>
            <person name="Miyauchi S."/>
            <person name="Thiergart T."/>
            <person name="Pickel B."/>
            <person name="Atanasova L."/>
            <person name="Karlsson M."/>
            <person name="Huettel B."/>
            <person name="Barry K.W."/>
            <person name="Haridas S."/>
            <person name="Chen C."/>
            <person name="Bauer D."/>
            <person name="Andreopoulos W."/>
            <person name="Pangilinan J."/>
            <person name="LaButti K."/>
            <person name="Riley R."/>
            <person name="Lipzen A."/>
            <person name="Clum A."/>
            <person name="Drula E."/>
            <person name="Henrissat B."/>
            <person name="Kohler A."/>
            <person name="Grigoriev I.V."/>
            <person name="Martin F.M."/>
            <person name="Hacquard S."/>
        </authorList>
    </citation>
    <scope>NUCLEOTIDE SEQUENCE</scope>
    <source>
        <strain evidence="1">MPI-SDFR-AT-0117</strain>
    </source>
</reference>
<dbReference type="Proteomes" id="UP000770015">
    <property type="component" value="Unassembled WGS sequence"/>
</dbReference>
<evidence type="ECO:0000313" key="2">
    <source>
        <dbReference type="Proteomes" id="UP000770015"/>
    </source>
</evidence>
<dbReference type="AlphaFoldDB" id="A0A9P8V1Q9"/>
<dbReference type="EMBL" id="JAGSXJ010000039">
    <property type="protein sequence ID" value="KAH6664737.1"/>
    <property type="molecule type" value="Genomic_DNA"/>
</dbReference>